<dbReference type="SUPFAM" id="SSF46579">
    <property type="entry name" value="Prefoldin"/>
    <property type="match status" value="1"/>
</dbReference>
<dbReference type="GO" id="GO:0045944">
    <property type="term" value="P:positive regulation of transcription by RNA polymerase II"/>
    <property type="evidence" value="ECO:0007669"/>
    <property type="project" value="TreeGrafter"/>
</dbReference>
<dbReference type="Gene3D" id="1.10.287.370">
    <property type="match status" value="1"/>
</dbReference>
<comment type="caution">
    <text evidence="2">The sequence shown here is derived from an EMBL/GenBank/DDBJ whole genome shotgun (WGS) entry which is preliminary data.</text>
</comment>
<dbReference type="InterPro" id="IPR009053">
    <property type="entry name" value="Prefoldin"/>
</dbReference>
<dbReference type="Proteomes" id="UP000597762">
    <property type="component" value="Unassembled WGS sequence"/>
</dbReference>
<keyword evidence="3" id="KW-1185">Reference proteome</keyword>
<evidence type="ECO:0000313" key="3">
    <source>
        <dbReference type="Proteomes" id="UP000597762"/>
    </source>
</evidence>
<dbReference type="InterPro" id="IPR003994">
    <property type="entry name" value="UXT"/>
</dbReference>
<name>A0A812EQU7_ACAPH</name>
<dbReference type="PRINTS" id="PR01502">
    <property type="entry name" value="UXTPROTEIN"/>
</dbReference>
<evidence type="ECO:0000256" key="1">
    <source>
        <dbReference type="ARBA" id="ARBA00007666"/>
    </source>
</evidence>
<evidence type="ECO:0000313" key="2">
    <source>
        <dbReference type="EMBL" id="CAE1328775.1"/>
    </source>
</evidence>
<dbReference type="PANTHER" id="PTHR13345">
    <property type="entry name" value="MEDIATOR OF RNA POLYMERASE II TRANSCRIPTION SUBUNIT 10"/>
    <property type="match status" value="1"/>
</dbReference>
<proteinExistence type="inferred from homology"/>
<reference evidence="2" key="1">
    <citation type="submission" date="2021-01" db="EMBL/GenBank/DDBJ databases">
        <authorList>
            <person name="Li R."/>
            <person name="Bekaert M."/>
        </authorList>
    </citation>
    <scope>NUCLEOTIDE SEQUENCE</scope>
    <source>
        <strain evidence="2">Farmed</strain>
    </source>
</reference>
<gene>
    <name evidence="2" type="ORF">SPHA_78406</name>
</gene>
<organism evidence="2 3">
    <name type="scientific">Acanthosepion pharaonis</name>
    <name type="common">Pharaoh cuttlefish</name>
    <name type="synonym">Sepia pharaonis</name>
    <dbReference type="NCBI Taxonomy" id="158019"/>
    <lineage>
        <taxon>Eukaryota</taxon>
        <taxon>Metazoa</taxon>
        <taxon>Spiralia</taxon>
        <taxon>Lophotrochozoa</taxon>
        <taxon>Mollusca</taxon>
        <taxon>Cephalopoda</taxon>
        <taxon>Coleoidea</taxon>
        <taxon>Decapodiformes</taxon>
        <taxon>Sepiida</taxon>
        <taxon>Sepiina</taxon>
        <taxon>Sepiidae</taxon>
        <taxon>Acanthosepion</taxon>
    </lineage>
</organism>
<protein>
    <submittedName>
        <fullName evidence="2">Protein UXT,Protein UXT homolog</fullName>
    </submittedName>
</protein>
<dbReference type="GO" id="GO:0000122">
    <property type="term" value="P:negative regulation of transcription by RNA polymerase II"/>
    <property type="evidence" value="ECO:0007669"/>
    <property type="project" value="InterPro"/>
</dbReference>
<dbReference type="InterPro" id="IPR004127">
    <property type="entry name" value="Prefoldin_subunit_alpha"/>
</dbReference>
<dbReference type="Pfam" id="PF02996">
    <property type="entry name" value="Prefoldin"/>
    <property type="match status" value="1"/>
</dbReference>
<dbReference type="EMBL" id="CAHIKZ030005538">
    <property type="protein sequence ID" value="CAE1328775.1"/>
    <property type="molecule type" value="Genomic_DNA"/>
</dbReference>
<dbReference type="CDD" id="cd23158">
    <property type="entry name" value="Prefoldin_UXT"/>
    <property type="match status" value="1"/>
</dbReference>
<dbReference type="PANTHER" id="PTHR13345:SF9">
    <property type="entry name" value="PROTEIN UXT"/>
    <property type="match status" value="1"/>
</dbReference>
<dbReference type="GO" id="GO:0003714">
    <property type="term" value="F:transcription corepressor activity"/>
    <property type="evidence" value="ECO:0007669"/>
    <property type="project" value="InterPro"/>
</dbReference>
<sequence>MDREEKILNYETFLNEKLRGDLKKILDQRDKVYQEISDYLQLKSVIERLQENETKEPLKTRVDLGCNFYVQAKVPDPTSIFVYVGYGFYVQFTFEQALKFIKQKTDLLTERTEALTKQSAVVKANIKLVLEGLREIHLIDDTPEKKQVDLFS</sequence>
<comment type="similarity">
    <text evidence="1">Belongs to the UXT family.</text>
</comment>
<dbReference type="AlphaFoldDB" id="A0A812EQU7"/>
<dbReference type="GO" id="GO:0016592">
    <property type="term" value="C:mediator complex"/>
    <property type="evidence" value="ECO:0007669"/>
    <property type="project" value="TreeGrafter"/>
</dbReference>
<accession>A0A812EQU7</accession>
<dbReference type="OrthoDB" id="433124at2759"/>